<accession>A0A8H4R196</accession>
<dbReference type="AlphaFoldDB" id="A0A8H4R196"/>
<protein>
    <submittedName>
        <fullName evidence="1">Uncharacterized protein</fullName>
    </submittedName>
</protein>
<dbReference type="EMBL" id="JAACJL010000015">
    <property type="protein sequence ID" value="KAF4620395.1"/>
    <property type="molecule type" value="Genomic_DNA"/>
</dbReference>
<name>A0A8H4R196_9AGAR</name>
<organism evidence="1 2">
    <name type="scientific">Agrocybe pediades</name>
    <dbReference type="NCBI Taxonomy" id="84607"/>
    <lineage>
        <taxon>Eukaryota</taxon>
        <taxon>Fungi</taxon>
        <taxon>Dikarya</taxon>
        <taxon>Basidiomycota</taxon>
        <taxon>Agaricomycotina</taxon>
        <taxon>Agaricomycetes</taxon>
        <taxon>Agaricomycetidae</taxon>
        <taxon>Agaricales</taxon>
        <taxon>Agaricineae</taxon>
        <taxon>Strophariaceae</taxon>
        <taxon>Agrocybe</taxon>
    </lineage>
</organism>
<evidence type="ECO:0000313" key="1">
    <source>
        <dbReference type="EMBL" id="KAF4620395.1"/>
    </source>
</evidence>
<dbReference type="Proteomes" id="UP000521872">
    <property type="component" value="Unassembled WGS sequence"/>
</dbReference>
<keyword evidence="2" id="KW-1185">Reference proteome</keyword>
<comment type="caution">
    <text evidence="1">The sequence shown here is derived from an EMBL/GenBank/DDBJ whole genome shotgun (WGS) entry which is preliminary data.</text>
</comment>
<sequence length="402" mass="45086">MPKVASVRLRVHTLNTGKHASPTEAAKPYCRRVKLVLPPRPPSTEVIAKANPYLSGISREVFTLEPKEDSLWFAERRLRVLNKRRKLKKAGKLSPALKSPRQKLPVPESCPQPYAFDFDSPAFASYYHILPSISVAFSNGKYEPGLVGLPHHCPITGTTSRRRSKCLQVSLTHAIRIVHDTARISNTNTRNDDGKGIVLSPGRYWNGVDPDTSVHHLTLVVPAPLPSLRRSSRNGRTSTDDAFDGICGTCLTHDQVVAVRDFLELALTPFSVRPREPENDVHVLITVPGQHPHSDSDMNQSESLLSLSRDERVRAQSGMDVLSVLACFRAYCNSRAPIRRELERLQEDIAGQYRSSQKISRKNWTLCRVASKKIKPWTRATSERFSSQALRSLQRCVDAYDN</sequence>
<evidence type="ECO:0000313" key="2">
    <source>
        <dbReference type="Proteomes" id="UP000521872"/>
    </source>
</evidence>
<gene>
    <name evidence="1" type="ORF">D9613_001189</name>
</gene>
<reference evidence="1 2" key="1">
    <citation type="submission" date="2019-12" db="EMBL/GenBank/DDBJ databases">
        <authorList>
            <person name="Floudas D."/>
            <person name="Bentzer J."/>
            <person name="Ahren D."/>
            <person name="Johansson T."/>
            <person name="Persson P."/>
            <person name="Tunlid A."/>
        </authorList>
    </citation>
    <scope>NUCLEOTIDE SEQUENCE [LARGE SCALE GENOMIC DNA]</scope>
    <source>
        <strain evidence="1 2">CBS 102.39</strain>
    </source>
</reference>
<proteinExistence type="predicted"/>